<dbReference type="AlphaFoldDB" id="A0A4P9ZHZ2"/>
<reference evidence="3" key="1">
    <citation type="journal article" date="2018" name="Nat. Microbiol.">
        <title>Leveraging single-cell genomics to expand the fungal tree of life.</title>
        <authorList>
            <person name="Ahrendt S.R."/>
            <person name="Quandt C.A."/>
            <person name="Ciobanu D."/>
            <person name="Clum A."/>
            <person name="Salamov A."/>
            <person name="Andreopoulos B."/>
            <person name="Cheng J.F."/>
            <person name="Woyke T."/>
            <person name="Pelin A."/>
            <person name="Henrissat B."/>
            <person name="Reynolds N.K."/>
            <person name="Benny G.L."/>
            <person name="Smith M.E."/>
            <person name="James T.Y."/>
            <person name="Grigoriev I.V."/>
        </authorList>
    </citation>
    <scope>NUCLEOTIDE SEQUENCE [LARGE SCALE GENOMIC DNA]</scope>
    <source>
        <strain evidence="3">Baker2002</strain>
    </source>
</reference>
<feature type="region of interest" description="Disordered" evidence="1">
    <location>
        <begin position="57"/>
        <end position="117"/>
    </location>
</feature>
<proteinExistence type="predicted"/>
<evidence type="ECO:0000313" key="3">
    <source>
        <dbReference type="Proteomes" id="UP000268321"/>
    </source>
</evidence>
<evidence type="ECO:0000313" key="2">
    <source>
        <dbReference type="EMBL" id="RKP32797.1"/>
    </source>
</evidence>
<feature type="region of interest" description="Disordered" evidence="1">
    <location>
        <begin position="296"/>
        <end position="318"/>
    </location>
</feature>
<name>A0A4P9ZHZ2_9ASCO</name>
<dbReference type="Proteomes" id="UP000268321">
    <property type="component" value="Unassembled WGS sequence"/>
</dbReference>
<sequence>MHSSQSNKNIPISADTVMVSRWNSFALNQPKEKTPAIAVKVVEKPKHTIRWSVSPLTKFAKSPKEEDSAPNGNYGDSIGSTDNRFGDLNRLVSSGKSSDSLKHFPNSKKRNSVDESMEDIFRQPSTSLEDEAAIRQEIGQDGLSLSDEETTMDAEAPSSVLDFMKDTFDPLQRQIIPELLPKKHNISNRTQQKMLDLKNLMSDEGSDVNLSPNSNLLDYATKIQNEAILAEWGQIRHRFSSDISGPVQKSITCQAGVLGSIRRCRDHGYYKKESHNPIQPDEKELYLRKFWNGESLDSKEITPSPATMNTHTRGEATH</sequence>
<protein>
    <submittedName>
        <fullName evidence="2">Uncharacterized protein</fullName>
    </submittedName>
</protein>
<keyword evidence="3" id="KW-1185">Reference proteome</keyword>
<dbReference type="EMBL" id="ML004429">
    <property type="protein sequence ID" value="RKP32797.1"/>
    <property type="molecule type" value="Genomic_DNA"/>
</dbReference>
<organism evidence="2 3">
    <name type="scientific">Metschnikowia bicuspidata</name>
    <dbReference type="NCBI Taxonomy" id="27322"/>
    <lineage>
        <taxon>Eukaryota</taxon>
        <taxon>Fungi</taxon>
        <taxon>Dikarya</taxon>
        <taxon>Ascomycota</taxon>
        <taxon>Saccharomycotina</taxon>
        <taxon>Pichiomycetes</taxon>
        <taxon>Metschnikowiaceae</taxon>
        <taxon>Metschnikowia</taxon>
    </lineage>
</organism>
<evidence type="ECO:0000256" key="1">
    <source>
        <dbReference type="SAM" id="MobiDB-lite"/>
    </source>
</evidence>
<accession>A0A4P9ZHZ2</accession>
<dbReference type="OrthoDB" id="4096810at2759"/>
<gene>
    <name evidence="2" type="ORF">METBISCDRAFT_21064</name>
</gene>